<dbReference type="RefSeq" id="WP_056970434.1">
    <property type="nucleotide sequence ID" value="NZ_AP014808.1"/>
</dbReference>
<reference evidence="3 5" key="2">
    <citation type="submission" date="2019-09" db="EMBL/GenBank/DDBJ databases">
        <title>Genome sequencing of Lactobacillus acetotolerans.</title>
        <authorList>
            <person name="Kim K."/>
        </authorList>
    </citation>
    <scope>NUCLEOTIDE SEQUENCE [LARGE SCALE GENOMIC DNA]</scope>
    <source>
        <strain evidence="3 5">LA749</strain>
    </source>
</reference>
<gene>
    <name evidence="3" type="ORF">LA749_06415</name>
    <name evidence="2" type="ORF">LBAT_1279</name>
</gene>
<dbReference type="PATRIC" id="fig|1600.4.peg.1305"/>
<reference evidence="2 4" key="1">
    <citation type="submission" date="2015-03" db="EMBL/GenBank/DDBJ databases">
        <title>Complete genome sequence of Lactobacillus acetotolerans NBRC 13120.</title>
        <authorList>
            <person name="Toh H."/>
            <person name="Morita H."/>
            <person name="Fujita N."/>
        </authorList>
    </citation>
    <scope>NUCLEOTIDE SEQUENCE [LARGE SCALE GENOMIC DNA]</scope>
    <source>
        <strain evidence="2 4">NBRC 13120</strain>
    </source>
</reference>
<evidence type="ECO:0000313" key="2">
    <source>
        <dbReference type="EMBL" id="BAQ57668.1"/>
    </source>
</evidence>
<dbReference type="InterPro" id="IPR016181">
    <property type="entry name" value="Acyl_CoA_acyltransferase"/>
</dbReference>
<dbReference type="EMBL" id="AP014808">
    <property type="protein sequence ID" value="BAQ57668.1"/>
    <property type="molecule type" value="Genomic_DNA"/>
</dbReference>
<keyword evidence="2" id="KW-0808">Transferase</keyword>
<dbReference type="Gene3D" id="3.40.630.30">
    <property type="match status" value="1"/>
</dbReference>
<organism evidence="2 4">
    <name type="scientific">Lactobacillus acetotolerans</name>
    <dbReference type="NCBI Taxonomy" id="1600"/>
    <lineage>
        <taxon>Bacteria</taxon>
        <taxon>Bacillati</taxon>
        <taxon>Bacillota</taxon>
        <taxon>Bacilli</taxon>
        <taxon>Lactobacillales</taxon>
        <taxon>Lactobacillaceae</taxon>
        <taxon>Lactobacillus</taxon>
    </lineage>
</organism>
<evidence type="ECO:0000313" key="5">
    <source>
        <dbReference type="Proteomes" id="UP000325393"/>
    </source>
</evidence>
<name>A0A0D6A4E4_9LACO</name>
<dbReference type="PROSITE" id="PS51186">
    <property type="entry name" value="GNAT"/>
    <property type="match status" value="1"/>
</dbReference>
<protein>
    <submittedName>
        <fullName evidence="2 3">Acetyltransferase</fullName>
    </submittedName>
</protein>
<dbReference type="Pfam" id="PF00583">
    <property type="entry name" value="Acetyltransf_1"/>
    <property type="match status" value="1"/>
</dbReference>
<proteinExistence type="predicted"/>
<dbReference type="GO" id="GO:0016747">
    <property type="term" value="F:acyltransferase activity, transferring groups other than amino-acyl groups"/>
    <property type="evidence" value="ECO:0007669"/>
    <property type="project" value="InterPro"/>
</dbReference>
<dbReference type="STRING" id="1600.LBAT_1279"/>
<evidence type="ECO:0000259" key="1">
    <source>
        <dbReference type="PROSITE" id="PS51186"/>
    </source>
</evidence>
<evidence type="ECO:0000313" key="4">
    <source>
        <dbReference type="Proteomes" id="UP000035709"/>
    </source>
</evidence>
<dbReference type="OrthoDB" id="5292888at2"/>
<dbReference type="GeneID" id="78212619"/>
<dbReference type="CDD" id="cd04301">
    <property type="entry name" value="NAT_SF"/>
    <property type="match status" value="1"/>
</dbReference>
<evidence type="ECO:0000313" key="3">
    <source>
        <dbReference type="EMBL" id="QFG51648.1"/>
    </source>
</evidence>
<feature type="domain" description="N-acetyltransferase" evidence="1">
    <location>
        <begin position="5"/>
        <end position="127"/>
    </location>
</feature>
<dbReference type="InterPro" id="IPR000182">
    <property type="entry name" value="GNAT_dom"/>
</dbReference>
<dbReference type="Proteomes" id="UP000035709">
    <property type="component" value="Chromosome"/>
</dbReference>
<dbReference type="Proteomes" id="UP000325393">
    <property type="component" value="Chromosome"/>
</dbReference>
<keyword evidence="4" id="KW-1185">Reference proteome</keyword>
<dbReference type="KEGG" id="lae:LBAT_1279"/>
<dbReference type="EMBL" id="CP044496">
    <property type="protein sequence ID" value="QFG51648.1"/>
    <property type="molecule type" value="Genomic_DNA"/>
</dbReference>
<sequence>MVTNFKIKRITSETELNGTSKVFQKTWQNAYKNMLPANELAKIKPDMWVNRLSRNDRYNLIAINTDNRVLGVVSYGNLRKNGQIVSDCGELMAIYVLPRFQGCGIGSKLLKNAENDLVKMNFKRAAL</sequence>
<dbReference type="SUPFAM" id="SSF55729">
    <property type="entry name" value="Acyl-CoA N-acyltransferases (Nat)"/>
    <property type="match status" value="1"/>
</dbReference>
<dbReference type="AlphaFoldDB" id="A0A0D6A4E4"/>
<accession>A0A0D6A4E4</accession>